<dbReference type="InterPro" id="IPR011741">
    <property type="entry name" value="Phg_2220_C"/>
</dbReference>
<keyword evidence="3" id="KW-1185">Reference proteome</keyword>
<evidence type="ECO:0000259" key="1">
    <source>
        <dbReference type="Pfam" id="PF09524"/>
    </source>
</evidence>
<sequence>MNDKANKQFKVSSKATARLVKGRFSKGYPVAHFKKVVDTKLKE</sequence>
<feature type="domain" description="Phage conserved hypothetical protein C-terminal" evidence="1">
    <location>
        <begin position="1"/>
        <end position="43"/>
    </location>
</feature>
<dbReference type="Pfam" id="PF09524">
    <property type="entry name" value="Phg_2220_C"/>
    <property type="match status" value="1"/>
</dbReference>
<comment type="caution">
    <text evidence="2">The sequence shown here is derived from an EMBL/GenBank/DDBJ whole genome shotgun (WGS) entry which is preliminary data.</text>
</comment>
<proteinExistence type="predicted"/>
<evidence type="ECO:0000313" key="3">
    <source>
        <dbReference type="Proteomes" id="UP001596109"/>
    </source>
</evidence>
<reference evidence="3" key="1">
    <citation type="journal article" date="2019" name="Int. J. Syst. Evol. Microbiol.">
        <title>The Global Catalogue of Microorganisms (GCM) 10K type strain sequencing project: providing services to taxonomists for standard genome sequencing and annotation.</title>
        <authorList>
            <consortium name="The Broad Institute Genomics Platform"/>
            <consortium name="The Broad Institute Genome Sequencing Center for Infectious Disease"/>
            <person name="Wu L."/>
            <person name="Ma J."/>
        </authorList>
    </citation>
    <scope>NUCLEOTIDE SEQUENCE [LARGE SCALE GENOMIC DNA]</scope>
    <source>
        <strain evidence="3">CGMCC 4.1434</strain>
    </source>
</reference>
<name>A0ABW0TT36_9BACL</name>
<gene>
    <name evidence="2" type="ORF">ACFPRA_21790</name>
</gene>
<dbReference type="EMBL" id="JBHSNO010000016">
    <property type="protein sequence ID" value="MFC5591523.1"/>
    <property type="molecule type" value="Genomic_DNA"/>
</dbReference>
<accession>A0ABW0TT36</accession>
<protein>
    <submittedName>
        <fullName evidence="2">Conserved phage C-terminal domain-containing protein</fullName>
    </submittedName>
</protein>
<organism evidence="2 3">
    <name type="scientific">Sporosarcina soli</name>
    <dbReference type="NCBI Taxonomy" id="334736"/>
    <lineage>
        <taxon>Bacteria</taxon>
        <taxon>Bacillati</taxon>
        <taxon>Bacillota</taxon>
        <taxon>Bacilli</taxon>
        <taxon>Bacillales</taxon>
        <taxon>Caryophanaceae</taxon>
        <taxon>Sporosarcina</taxon>
    </lineage>
</organism>
<dbReference type="Proteomes" id="UP001596109">
    <property type="component" value="Unassembled WGS sequence"/>
</dbReference>
<dbReference type="RefSeq" id="WP_381439416.1">
    <property type="nucleotide sequence ID" value="NZ_JBHSNO010000016.1"/>
</dbReference>
<evidence type="ECO:0000313" key="2">
    <source>
        <dbReference type="EMBL" id="MFC5591523.1"/>
    </source>
</evidence>